<name>A0ACB7WUC0_DIOAL</name>
<sequence length="129" mass="14281">MPLLLLCVSSWPFLSLVVVPAIIIFSDSTIDTNNATPPSSRATSWLTAVISSVNPTPLANSAMAALPATSTQRPLARPYCSCLSRSRLYNQRFHLCSLLRLHRHQSRQHHLRHAGEFSDPSCPLTPFFP</sequence>
<organism evidence="1 2">
    <name type="scientific">Dioscorea alata</name>
    <name type="common">Purple yam</name>
    <dbReference type="NCBI Taxonomy" id="55571"/>
    <lineage>
        <taxon>Eukaryota</taxon>
        <taxon>Viridiplantae</taxon>
        <taxon>Streptophyta</taxon>
        <taxon>Embryophyta</taxon>
        <taxon>Tracheophyta</taxon>
        <taxon>Spermatophyta</taxon>
        <taxon>Magnoliopsida</taxon>
        <taxon>Liliopsida</taxon>
        <taxon>Dioscoreales</taxon>
        <taxon>Dioscoreaceae</taxon>
        <taxon>Dioscorea</taxon>
    </lineage>
</organism>
<proteinExistence type="predicted"/>
<evidence type="ECO:0000313" key="1">
    <source>
        <dbReference type="EMBL" id="KAH7691984.1"/>
    </source>
</evidence>
<accession>A0ACB7WUC0</accession>
<comment type="caution">
    <text evidence="1">The sequence shown here is derived from an EMBL/GenBank/DDBJ whole genome shotgun (WGS) entry which is preliminary data.</text>
</comment>
<keyword evidence="2" id="KW-1185">Reference proteome</keyword>
<dbReference type="Proteomes" id="UP000827976">
    <property type="component" value="Chromosome 1"/>
</dbReference>
<evidence type="ECO:0000313" key="2">
    <source>
        <dbReference type="Proteomes" id="UP000827976"/>
    </source>
</evidence>
<gene>
    <name evidence="1" type="ORF">IHE45_01G035500</name>
</gene>
<reference evidence="2" key="1">
    <citation type="journal article" date="2022" name="Nat. Commun.">
        <title>Chromosome evolution and the genetic basis of agronomically important traits in greater yam.</title>
        <authorList>
            <person name="Bredeson J.V."/>
            <person name="Lyons J.B."/>
            <person name="Oniyinde I.O."/>
            <person name="Okereke N.R."/>
            <person name="Kolade O."/>
            <person name="Nnabue I."/>
            <person name="Nwadili C.O."/>
            <person name="Hribova E."/>
            <person name="Parker M."/>
            <person name="Nwogha J."/>
            <person name="Shu S."/>
            <person name="Carlson J."/>
            <person name="Kariba R."/>
            <person name="Muthemba S."/>
            <person name="Knop K."/>
            <person name="Barton G.J."/>
            <person name="Sherwood A.V."/>
            <person name="Lopez-Montes A."/>
            <person name="Asiedu R."/>
            <person name="Jamnadass R."/>
            <person name="Muchugi A."/>
            <person name="Goodstein D."/>
            <person name="Egesi C.N."/>
            <person name="Featherston J."/>
            <person name="Asfaw A."/>
            <person name="Simpson G.G."/>
            <person name="Dolezel J."/>
            <person name="Hendre P.S."/>
            <person name="Van Deynze A."/>
            <person name="Kumar P.L."/>
            <person name="Obidiegwu J.E."/>
            <person name="Bhattacharjee R."/>
            <person name="Rokhsar D.S."/>
        </authorList>
    </citation>
    <scope>NUCLEOTIDE SEQUENCE [LARGE SCALE GENOMIC DNA]</scope>
    <source>
        <strain evidence="2">cv. TDa95/00328</strain>
    </source>
</reference>
<dbReference type="EMBL" id="CM037011">
    <property type="protein sequence ID" value="KAH7691984.1"/>
    <property type="molecule type" value="Genomic_DNA"/>
</dbReference>
<protein>
    <submittedName>
        <fullName evidence="1">MetI-like protein</fullName>
    </submittedName>
</protein>